<dbReference type="Gene3D" id="1.10.260.40">
    <property type="entry name" value="lambda repressor-like DNA-binding domains"/>
    <property type="match status" value="1"/>
</dbReference>
<dbReference type="InterPro" id="IPR028082">
    <property type="entry name" value="Peripla_BP_I"/>
</dbReference>
<evidence type="ECO:0000313" key="5">
    <source>
        <dbReference type="EMBL" id="MXP26292.1"/>
    </source>
</evidence>
<dbReference type="PANTHER" id="PTHR30146:SF153">
    <property type="entry name" value="LACTOSE OPERON REPRESSOR"/>
    <property type="match status" value="1"/>
</dbReference>
<reference evidence="5 6" key="1">
    <citation type="submission" date="2019-12" db="EMBL/GenBank/DDBJ databases">
        <title>Genomic-based taxomic classification of the family Erythrobacteraceae.</title>
        <authorList>
            <person name="Xu L."/>
        </authorList>
    </citation>
    <scope>NUCLEOTIDE SEQUENCE [LARGE SCALE GENOMIC DNA]</scope>
    <source>
        <strain evidence="5 6">DSM 18604</strain>
    </source>
</reference>
<keyword evidence="2 5" id="KW-0238">DNA-binding</keyword>
<dbReference type="AlphaFoldDB" id="A0A845A7E2"/>
<dbReference type="Pfam" id="PF13377">
    <property type="entry name" value="Peripla_BP_3"/>
    <property type="match status" value="1"/>
</dbReference>
<dbReference type="InterPro" id="IPR000843">
    <property type="entry name" value="HTH_LacI"/>
</dbReference>
<protein>
    <submittedName>
        <fullName evidence="5">LacI family DNA-binding transcriptional regulator</fullName>
    </submittedName>
</protein>
<dbReference type="EMBL" id="WTYQ01000003">
    <property type="protein sequence ID" value="MXP26292.1"/>
    <property type="molecule type" value="Genomic_DNA"/>
</dbReference>
<keyword evidence="1" id="KW-0805">Transcription regulation</keyword>
<dbReference type="Gene3D" id="3.40.50.2300">
    <property type="match status" value="2"/>
</dbReference>
<sequence length="354" mass="37869">MRRSKCEREHLTITPSKPRGATVIDVAKRAGVSPMTVSRVINGSTSVRDETRKAVKDAIRELNYTPNVAARALVTSQEIRLGVIYSNPSAAFMHDFLIGVYEEASVLGAQLFLLGGQDGRPPPPDAIDRLIASGIGGVLMAPPMGESRAVRDPISLAKLPMAVVGGPARDAISVRIDDRAAAYDMTQHLIALGHRRIGFIIGNPSQSASEERLAGFDQAVREAGGVETVLVQGDFTYMSGLVAGEQLLDMAKPPTAIFASSDDMAAAVVSVAHRRHMSVPDDLTVVGFDDTSAAVTLWPPLTTIRQPVRALAAEALRLLIQEVKSSRKGSKTRHPKCVFAHELIERQSTAPVTG</sequence>
<evidence type="ECO:0000259" key="4">
    <source>
        <dbReference type="PROSITE" id="PS50932"/>
    </source>
</evidence>
<evidence type="ECO:0000256" key="3">
    <source>
        <dbReference type="ARBA" id="ARBA00023163"/>
    </source>
</evidence>
<dbReference type="GO" id="GO:0000976">
    <property type="term" value="F:transcription cis-regulatory region binding"/>
    <property type="evidence" value="ECO:0007669"/>
    <property type="project" value="TreeGrafter"/>
</dbReference>
<name>A0A845A7E2_9SPHN</name>
<dbReference type="SMART" id="SM00354">
    <property type="entry name" value="HTH_LACI"/>
    <property type="match status" value="1"/>
</dbReference>
<dbReference type="InterPro" id="IPR010982">
    <property type="entry name" value="Lambda_DNA-bd_dom_sf"/>
</dbReference>
<dbReference type="PANTHER" id="PTHR30146">
    <property type="entry name" value="LACI-RELATED TRANSCRIPTIONAL REPRESSOR"/>
    <property type="match status" value="1"/>
</dbReference>
<dbReference type="PRINTS" id="PR00036">
    <property type="entry name" value="HTHLACI"/>
</dbReference>
<gene>
    <name evidence="5" type="ORF">GRI39_09615</name>
</gene>
<comment type="caution">
    <text evidence="5">The sequence shown here is derived from an EMBL/GenBank/DDBJ whole genome shotgun (WGS) entry which is preliminary data.</text>
</comment>
<dbReference type="Pfam" id="PF00356">
    <property type="entry name" value="LacI"/>
    <property type="match status" value="1"/>
</dbReference>
<dbReference type="Proteomes" id="UP000460561">
    <property type="component" value="Unassembled WGS sequence"/>
</dbReference>
<dbReference type="InterPro" id="IPR046335">
    <property type="entry name" value="LacI/GalR-like_sensor"/>
</dbReference>
<dbReference type="CDD" id="cd01392">
    <property type="entry name" value="HTH_LacI"/>
    <property type="match status" value="1"/>
</dbReference>
<organism evidence="5 6">
    <name type="scientific">Altericroceibacterium indicum</name>
    <dbReference type="NCBI Taxonomy" id="374177"/>
    <lineage>
        <taxon>Bacteria</taxon>
        <taxon>Pseudomonadati</taxon>
        <taxon>Pseudomonadota</taxon>
        <taxon>Alphaproteobacteria</taxon>
        <taxon>Sphingomonadales</taxon>
        <taxon>Erythrobacteraceae</taxon>
        <taxon>Altericroceibacterium</taxon>
    </lineage>
</organism>
<dbReference type="PROSITE" id="PS50932">
    <property type="entry name" value="HTH_LACI_2"/>
    <property type="match status" value="1"/>
</dbReference>
<keyword evidence="3" id="KW-0804">Transcription</keyword>
<dbReference type="GO" id="GO:0003700">
    <property type="term" value="F:DNA-binding transcription factor activity"/>
    <property type="evidence" value="ECO:0007669"/>
    <property type="project" value="TreeGrafter"/>
</dbReference>
<evidence type="ECO:0000313" key="6">
    <source>
        <dbReference type="Proteomes" id="UP000460561"/>
    </source>
</evidence>
<dbReference type="PROSITE" id="PS00356">
    <property type="entry name" value="HTH_LACI_1"/>
    <property type="match status" value="1"/>
</dbReference>
<accession>A0A845A7E2</accession>
<evidence type="ECO:0000256" key="2">
    <source>
        <dbReference type="ARBA" id="ARBA00023125"/>
    </source>
</evidence>
<dbReference type="SUPFAM" id="SSF53822">
    <property type="entry name" value="Periplasmic binding protein-like I"/>
    <property type="match status" value="1"/>
</dbReference>
<dbReference type="CDD" id="cd01545">
    <property type="entry name" value="PBP1_SalR"/>
    <property type="match status" value="1"/>
</dbReference>
<keyword evidence="6" id="KW-1185">Reference proteome</keyword>
<proteinExistence type="predicted"/>
<dbReference type="OrthoDB" id="7939625at2"/>
<feature type="domain" description="HTH lacI-type" evidence="4">
    <location>
        <begin position="21"/>
        <end position="75"/>
    </location>
</feature>
<dbReference type="SUPFAM" id="SSF47413">
    <property type="entry name" value="lambda repressor-like DNA-binding domains"/>
    <property type="match status" value="1"/>
</dbReference>
<evidence type="ECO:0000256" key="1">
    <source>
        <dbReference type="ARBA" id="ARBA00023015"/>
    </source>
</evidence>